<gene>
    <name evidence="1" type="ORF">ABS24_00445</name>
</gene>
<organism evidence="1 2">
    <name type="scientific">SAR92 bacterium BACL26 MAG-121220-bin70</name>
    <dbReference type="NCBI Taxonomy" id="1655626"/>
    <lineage>
        <taxon>Bacteria</taxon>
        <taxon>Pseudomonadati</taxon>
        <taxon>Pseudomonadota</taxon>
        <taxon>Gammaproteobacteria</taxon>
        <taxon>Cellvibrionales</taxon>
        <taxon>Porticoccaceae</taxon>
        <taxon>SAR92 clade</taxon>
    </lineage>
</organism>
<evidence type="ECO:0000313" key="2">
    <source>
        <dbReference type="Proteomes" id="UP000051213"/>
    </source>
</evidence>
<feature type="non-terminal residue" evidence="1">
    <location>
        <position position="1"/>
    </location>
</feature>
<reference evidence="1 2" key="1">
    <citation type="submission" date="2015-10" db="EMBL/GenBank/DDBJ databases">
        <title>Metagenome-Assembled Genomes uncover a global brackish microbiome.</title>
        <authorList>
            <person name="Hugerth L.W."/>
            <person name="Larsson J."/>
            <person name="Alneberg J."/>
            <person name="Lindh M.V."/>
            <person name="Legrand C."/>
            <person name="Pinhassi J."/>
            <person name="Andersson A.F."/>
        </authorList>
    </citation>
    <scope>NUCLEOTIDE SEQUENCE [LARGE SCALE GENOMIC DNA]</scope>
    <source>
        <strain evidence="1">BACL26 MAG-121220-bin70</strain>
    </source>
</reference>
<comment type="caution">
    <text evidence="1">The sequence shown here is derived from an EMBL/GenBank/DDBJ whole genome shotgun (WGS) entry which is preliminary data.</text>
</comment>
<proteinExistence type="predicted"/>
<dbReference type="EMBL" id="LICA01000418">
    <property type="protein sequence ID" value="KRO91825.1"/>
    <property type="molecule type" value="Genomic_DNA"/>
</dbReference>
<name>A0A0R2TXE1_9GAMM</name>
<dbReference type="AlphaFoldDB" id="A0A0R2TXE1"/>
<dbReference type="Proteomes" id="UP000051213">
    <property type="component" value="Unassembled WGS sequence"/>
</dbReference>
<sequence length="298" mass="31546">NLQNRSLTAELEASNRVYASILAEYMIERIKADPNIATNCSGFTSTTFGVDYIGNFSCPSFTQSAAAANDWDDLLDGDHQVMNTAAMGAPTQARGCVKYQAKTTTAPAKYRVSVAWRGFSASATSASAATCGLNLYNVSGVDLRRIISYDILIPLISSGPVSERCKDLGTCPEPCESDNSCEDAEPCSSSTGAPSGGWTAASPSSGSYGYTGHSMYLTANTTLSGNLTMTDLCLNGHSLTINNGSIEIEEFNCHQVSNGSNVGSVILTDTTQCYRHDYLDHNHSIPSGVNIQHPSAAD</sequence>
<evidence type="ECO:0000313" key="1">
    <source>
        <dbReference type="EMBL" id="KRO91825.1"/>
    </source>
</evidence>
<accession>A0A0R2TXE1</accession>
<protein>
    <submittedName>
        <fullName evidence="1">Uncharacterized protein</fullName>
    </submittedName>
</protein>